<dbReference type="InterPro" id="IPR013783">
    <property type="entry name" value="Ig-like_fold"/>
</dbReference>
<dbReference type="PROSITE" id="PS50835">
    <property type="entry name" value="IG_LIKE"/>
    <property type="match status" value="1"/>
</dbReference>
<feature type="domain" description="Ig-like" evidence="7">
    <location>
        <begin position="127"/>
        <end position="199"/>
    </location>
</feature>
<dbReference type="GO" id="GO:0016020">
    <property type="term" value="C:membrane"/>
    <property type="evidence" value="ECO:0007669"/>
    <property type="project" value="UniProtKB-SubCell"/>
</dbReference>
<organism evidence="8 9">
    <name type="scientific">Pelobates cultripes</name>
    <name type="common">Western spadefoot toad</name>
    <dbReference type="NCBI Taxonomy" id="61616"/>
    <lineage>
        <taxon>Eukaryota</taxon>
        <taxon>Metazoa</taxon>
        <taxon>Chordata</taxon>
        <taxon>Craniata</taxon>
        <taxon>Vertebrata</taxon>
        <taxon>Euteleostomi</taxon>
        <taxon>Amphibia</taxon>
        <taxon>Batrachia</taxon>
        <taxon>Anura</taxon>
        <taxon>Pelobatoidea</taxon>
        <taxon>Pelobatidae</taxon>
        <taxon>Pelobates</taxon>
    </lineage>
</organism>
<keyword evidence="3 5" id="KW-0472">Membrane</keyword>
<dbReference type="PANTHER" id="PTHR12080">
    <property type="entry name" value="SIGNALING LYMPHOCYTIC ACTIVATION MOLECULE"/>
    <property type="match status" value="1"/>
</dbReference>
<evidence type="ECO:0000313" key="8">
    <source>
        <dbReference type="EMBL" id="CAH2327015.1"/>
    </source>
</evidence>
<feature type="transmembrane region" description="Helical" evidence="5">
    <location>
        <begin position="229"/>
        <end position="249"/>
    </location>
</feature>
<keyword evidence="5" id="KW-1133">Transmembrane helix</keyword>
<proteinExistence type="predicted"/>
<gene>
    <name evidence="8" type="ORF">PECUL_23A052145</name>
</gene>
<dbReference type="EMBL" id="OW240924">
    <property type="protein sequence ID" value="CAH2327015.1"/>
    <property type="molecule type" value="Genomic_DNA"/>
</dbReference>
<evidence type="ECO:0000259" key="7">
    <source>
        <dbReference type="PROSITE" id="PS50835"/>
    </source>
</evidence>
<dbReference type="Gene3D" id="2.60.40.10">
    <property type="entry name" value="Immunoglobulins"/>
    <property type="match status" value="2"/>
</dbReference>
<dbReference type="SUPFAM" id="SSF48726">
    <property type="entry name" value="Immunoglobulin"/>
    <property type="match status" value="1"/>
</dbReference>
<dbReference type="InterPro" id="IPR015631">
    <property type="entry name" value="CD2/SLAM_rcpt"/>
</dbReference>
<evidence type="ECO:0000313" key="9">
    <source>
        <dbReference type="Proteomes" id="UP001295444"/>
    </source>
</evidence>
<evidence type="ECO:0000256" key="4">
    <source>
        <dbReference type="ARBA" id="ARBA00023180"/>
    </source>
</evidence>
<dbReference type="PANTHER" id="PTHR12080:SF55">
    <property type="entry name" value="LYMPHOCYTE FUNCTION-ASSOCIATED ANTIGEN 3"/>
    <property type="match status" value="1"/>
</dbReference>
<evidence type="ECO:0000256" key="3">
    <source>
        <dbReference type="ARBA" id="ARBA00023136"/>
    </source>
</evidence>
<dbReference type="AlphaFoldDB" id="A0AAD1WXR8"/>
<evidence type="ECO:0000256" key="2">
    <source>
        <dbReference type="ARBA" id="ARBA00022729"/>
    </source>
</evidence>
<keyword evidence="2 6" id="KW-0732">Signal</keyword>
<dbReference type="InterPro" id="IPR036179">
    <property type="entry name" value="Ig-like_dom_sf"/>
</dbReference>
<comment type="subcellular location">
    <subcellularLocation>
        <location evidence="1">Membrane</location>
    </subcellularLocation>
</comment>
<accession>A0AAD1WXR8</accession>
<dbReference type="InterPro" id="IPR007110">
    <property type="entry name" value="Ig-like_dom"/>
</dbReference>
<feature type="chain" id="PRO_5042173504" evidence="6">
    <location>
        <begin position="21"/>
        <end position="254"/>
    </location>
</feature>
<protein>
    <submittedName>
        <fullName evidence="8">SLAM family member 5-like</fullName>
    </submittedName>
</protein>
<keyword evidence="9" id="KW-1185">Reference proteome</keyword>
<evidence type="ECO:0000256" key="1">
    <source>
        <dbReference type="ARBA" id="ARBA00004370"/>
    </source>
</evidence>
<dbReference type="Proteomes" id="UP001295444">
    <property type="component" value="Chromosome 13"/>
</dbReference>
<keyword evidence="4" id="KW-0325">Glycoprotein</keyword>
<feature type="signal peptide" evidence="6">
    <location>
        <begin position="1"/>
        <end position="20"/>
    </location>
</feature>
<reference evidence="8" key="1">
    <citation type="submission" date="2022-03" db="EMBL/GenBank/DDBJ databases">
        <authorList>
            <person name="Alioto T."/>
            <person name="Alioto T."/>
            <person name="Gomez Garrido J."/>
        </authorList>
    </citation>
    <scope>NUCLEOTIDE SEQUENCE</scope>
</reference>
<sequence length="254" mass="28130">MIYIHIWILIFIFLPKSILCAESCGDKRTVFGAVRGDVVLPLNQTAIKDIAWVTANVHFASTKPGGDIDILNNRYEGRLYGTADGSLNFTKLTSEDQGEYTAHILTGPKIKFCEQQYDLRVFRTLLPEDMEILPSVTRNGTCRVSLFCMVNGSDVNITWISSDSSAINVVNGSLHVTDTDNIFKCTAHNSVSTISRTVNPQRYCQEDVSDVSNLQTMSTAENSLLCRVFIAKSIAVVIVGLFLGINLLLTRKQN</sequence>
<keyword evidence="5" id="KW-0812">Transmembrane</keyword>
<evidence type="ECO:0000256" key="5">
    <source>
        <dbReference type="SAM" id="Phobius"/>
    </source>
</evidence>
<evidence type="ECO:0000256" key="6">
    <source>
        <dbReference type="SAM" id="SignalP"/>
    </source>
</evidence>
<name>A0AAD1WXR8_PELCU</name>